<dbReference type="EMBL" id="CAKKLH010000076">
    <property type="protein sequence ID" value="CAH0102208.1"/>
    <property type="molecule type" value="Genomic_DNA"/>
</dbReference>
<organism evidence="11 12">
    <name type="scientific">Daphnia galeata</name>
    <dbReference type="NCBI Taxonomy" id="27404"/>
    <lineage>
        <taxon>Eukaryota</taxon>
        <taxon>Metazoa</taxon>
        <taxon>Ecdysozoa</taxon>
        <taxon>Arthropoda</taxon>
        <taxon>Crustacea</taxon>
        <taxon>Branchiopoda</taxon>
        <taxon>Diplostraca</taxon>
        <taxon>Cladocera</taxon>
        <taxon>Anomopoda</taxon>
        <taxon>Daphniidae</taxon>
        <taxon>Daphnia</taxon>
    </lineage>
</organism>
<dbReference type="InterPro" id="IPR027417">
    <property type="entry name" value="P-loop_NTPase"/>
</dbReference>
<dbReference type="OrthoDB" id="10255969at2759"/>
<evidence type="ECO:0000256" key="2">
    <source>
        <dbReference type="ARBA" id="ARBA00022692"/>
    </source>
</evidence>
<evidence type="ECO:0000259" key="9">
    <source>
        <dbReference type="PROSITE" id="PS50893"/>
    </source>
</evidence>
<feature type="transmembrane region" description="Helical" evidence="8">
    <location>
        <begin position="814"/>
        <end position="836"/>
    </location>
</feature>
<feature type="transmembrane region" description="Helical" evidence="8">
    <location>
        <begin position="723"/>
        <end position="743"/>
    </location>
</feature>
<feature type="transmembrane region" description="Helical" evidence="8">
    <location>
        <begin position="460"/>
        <end position="481"/>
    </location>
</feature>
<keyword evidence="2 8" id="KW-0812">Transmembrane</keyword>
<feature type="transmembrane region" description="Helical" evidence="8">
    <location>
        <begin position="786"/>
        <end position="808"/>
    </location>
</feature>
<accession>A0A8J2RHA8</accession>
<comment type="caution">
    <text evidence="11">The sequence shown here is derived from an EMBL/GenBank/DDBJ whole genome shotgun (WGS) entry which is preliminary data.</text>
</comment>
<dbReference type="InterPro" id="IPR013525">
    <property type="entry name" value="ABC2_TM"/>
</dbReference>
<evidence type="ECO:0000256" key="4">
    <source>
        <dbReference type="ARBA" id="ARBA00022840"/>
    </source>
</evidence>
<dbReference type="GO" id="GO:0016887">
    <property type="term" value="F:ATP hydrolysis activity"/>
    <property type="evidence" value="ECO:0007669"/>
    <property type="project" value="InterPro"/>
</dbReference>
<keyword evidence="6 8" id="KW-0472">Membrane</keyword>
<dbReference type="InterPro" id="IPR003439">
    <property type="entry name" value="ABC_transporter-like_ATP-bd"/>
</dbReference>
<sequence>MLTESSSAVDENIVYQPEPGGETAVYVRNACKSFGVGKRRATVLRNLDMNVKKGTIYGLLGASGCGKTTLLSCIVGRRSLDSGDVLVLGGEPGSPESGIPGPRVGYMPQELALYGDFTIKETLEYFGRIYNLPGEFVKSQMEFIFKLLDLPPGHRYVKTLSGGQQRRVSFAVALFHEPELLILDEPTVGVDPMLRKSIWNHLVRLSTDHGRTVIITTHYIEEARQAGTIGLMRSGHLLAEETPQNLLVNHGLRTLEEVFLKLSRTERAKKHGALTASGRAVRPTDPSQQEDRGHDNPAFICTADNPDATSIGIPNNRTNISPSPTSNQYWKSSKSVLPRANEDGIVGLTFSPSRENLEETTRNRHAVRRLYDLNVNSPIEGFSSAPFDSREVISNENGLIKTGDRSTPSCSSASSSCGSTEVSKRPTKKRGSRTFVLSMPTAHRTAALIRKNFLITLRNIGMFAFVFLMPGLQSTLFCLAIGRDPTSLKMAVVNEELDPSVGRVCNYTTDCTYSMFSCRYLRFLDNSTIIQVPYQSLSDALDATLRGTVWGVIHFGHNFTEELLERQINGNAVDKETIQASRIGITLDWSNEQIALTLQHRLVGGFNDFNRNLVTSCDYQPVIPSIPVEFMDPVYGKKNPSFTDFMAPGIILTIAYTQAVSLTAAVFINERKQGLLDRSLVAGVRTSEILLAHLVTQFTVLVFQSSVVLLVMLLVFKITCQGSLALAMFITLLQGLCGMFYGFVVSSLCDQQTSALQLSLGSFFPNMLLSGVLWPMEGMSIYLRYLSYFIPLTHAIEALRCIFARGWGIDRPEVYWGIVVNFGWIVGLLLVCLTVIRVRKYTG</sequence>
<proteinExistence type="predicted"/>
<keyword evidence="4" id="KW-0067">ATP-binding</keyword>
<dbReference type="GO" id="GO:0140359">
    <property type="term" value="F:ABC-type transporter activity"/>
    <property type="evidence" value="ECO:0007669"/>
    <property type="project" value="InterPro"/>
</dbReference>
<dbReference type="GO" id="GO:0043190">
    <property type="term" value="C:ATP-binding cassette (ABC) transporter complex"/>
    <property type="evidence" value="ECO:0007669"/>
    <property type="project" value="InterPro"/>
</dbReference>
<dbReference type="CDD" id="cd03230">
    <property type="entry name" value="ABC_DR_subfamily_A"/>
    <property type="match status" value="1"/>
</dbReference>
<feature type="transmembrane region" description="Helical" evidence="8">
    <location>
        <begin position="645"/>
        <end position="669"/>
    </location>
</feature>
<evidence type="ECO:0000256" key="6">
    <source>
        <dbReference type="ARBA" id="ARBA00023136"/>
    </source>
</evidence>
<dbReference type="PANTHER" id="PTHR43038:SF3">
    <property type="entry name" value="ABC TRANSPORTER G FAMILY MEMBER 20 ISOFORM X1"/>
    <property type="match status" value="1"/>
</dbReference>
<dbReference type="PANTHER" id="PTHR43038">
    <property type="entry name" value="ATP-BINDING CASSETTE, SUB-FAMILY H, MEMBER 1"/>
    <property type="match status" value="1"/>
</dbReference>
<dbReference type="GO" id="GO:0005524">
    <property type="term" value="F:ATP binding"/>
    <property type="evidence" value="ECO:0007669"/>
    <property type="project" value="UniProtKB-KW"/>
</dbReference>
<feature type="transmembrane region" description="Helical" evidence="8">
    <location>
        <begin position="755"/>
        <end position="774"/>
    </location>
</feature>
<dbReference type="PROSITE" id="PS51012">
    <property type="entry name" value="ABC_TM2"/>
    <property type="match status" value="1"/>
</dbReference>
<dbReference type="InterPro" id="IPR017871">
    <property type="entry name" value="ABC_transporter-like_CS"/>
</dbReference>
<evidence type="ECO:0000259" key="10">
    <source>
        <dbReference type="PROSITE" id="PS51012"/>
    </source>
</evidence>
<gene>
    <name evidence="11" type="ORF">DGAL_LOCUS4598</name>
</gene>
<evidence type="ECO:0000256" key="1">
    <source>
        <dbReference type="ARBA" id="ARBA00004141"/>
    </source>
</evidence>
<evidence type="ECO:0000256" key="8">
    <source>
        <dbReference type="SAM" id="Phobius"/>
    </source>
</evidence>
<name>A0A8J2RHA8_9CRUS</name>
<dbReference type="Proteomes" id="UP000789390">
    <property type="component" value="Unassembled WGS sequence"/>
</dbReference>
<dbReference type="InterPro" id="IPR003593">
    <property type="entry name" value="AAA+_ATPase"/>
</dbReference>
<feature type="compositionally biased region" description="Polar residues" evidence="7">
    <location>
        <begin position="312"/>
        <end position="330"/>
    </location>
</feature>
<evidence type="ECO:0000256" key="7">
    <source>
        <dbReference type="SAM" id="MobiDB-lite"/>
    </source>
</evidence>
<feature type="domain" description="ABC transmembrane type-2" evidence="10">
    <location>
        <begin position="612"/>
        <end position="839"/>
    </location>
</feature>
<dbReference type="SUPFAM" id="SSF52540">
    <property type="entry name" value="P-loop containing nucleoside triphosphate hydrolases"/>
    <property type="match status" value="1"/>
</dbReference>
<dbReference type="AlphaFoldDB" id="A0A8J2RHA8"/>
<dbReference type="InterPro" id="IPR000412">
    <property type="entry name" value="ABC_2_transport"/>
</dbReference>
<protein>
    <recommendedName>
        <fullName evidence="13">ABC protein, subfamily ABCH</fullName>
    </recommendedName>
</protein>
<dbReference type="Pfam" id="PF00005">
    <property type="entry name" value="ABC_tran"/>
    <property type="match status" value="1"/>
</dbReference>
<reference evidence="11" key="1">
    <citation type="submission" date="2021-11" db="EMBL/GenBank/DDBJ databases">
        <authorList>
            <person name="Schell T."/>
        </authorList>
    </citation>
    <scope>NUCLEOTIDE SEQUENCE</scope>
    <source>
        <strain evidence="11">M5</strain>
    </source>
</reference>
<feature type="transmembrane region" description="Helical" evidence="8">
    <location>
        <begin position="689"/>
        <end position="716"/>
    </location>
</feature>
<evidence type="ECO:0000256" key="5">
    <source>
        <dbReference type="ARBA" id="ARBA00022989"/>
    </source>
</evidence>
<evidence type="ECO:0000256" key="3">
    <source>
        <dbReference type="ARBA" id="ARBA00022741"/>
    </source>
</evidence>
<evidence type="ECO:0008006" key="13">
    <source>
        <dbReference type="Google" id="ProtNLM"/>
    </source>
</evidence>
<dbReference type="SMART" id="SM00382">
    <property type="entry name" value="AAA"/>
    <property type="match status" value="1"/>
</dbReference>
<comment type="subcellular location">
    <subcellularLocation>
        <location evidence="1">Membrane</location>
        <topology evidence="1">Multi-pass membrane protein</topology>
    </subcellularLocation>
</comment>
<feature type="region of interest" description="Disordered" evidence="7">
    <location>
        <begin position="270"/>
        <end position="330"/>
    </location>
</feature>
<keyword evidence="5 8" id="KW-1133">Transmembrane helix</keyword>
<keyword evidence="3" id="KW-0547">Nucleotide-binding</keyword>
<dbReference type="Gene3D" id="3.40.50.300">
    <property type="entry name" value="P-loop containing nucleotide triphosphate hydrolases"/>
    <property type="match status" value="1"/>
</dbReference>
<feature type="compositionally biased region" description="Low complexity" evidence="7">
    <location>
        <begin position="406"/>
        <end position="421"/>
    </location>
</feature>
<evidence type="ECO:0000313" key="11">
    <source>
        <dbReference type="EMBL" id="CAH0102208.1"/>
    </source>
</evidence>
<evidence type="ECO:0000313" key="12">
    <source>
        <dbReference type="Proteomes" id="UP000789390"/>
    </source>
</evidence>
<feature type="domain" description="ABC transporter" evidence="9">
    <location>
        <begin position="25"/>
        <end position="259"/>
    </location>
</feature>
<dbReference type="PRINTS" id="PR00164">
    <property type="entry name" value="ABC2TRNSPORT"/>
</dbReference>
<keyword evidence="12" id="KW-1185">Reference proteome</keyword>
<feature type="region of interest" description="Disordered" evidence="7">
    <location>
        <begin position="399"/>
        <end position="431"/>
    </location>
</feature>
<dbReference type="PROSITE" id="PS50893">
    <property type="entry name" value="ABC_TRANSPORTER_2"/>
    <property type="match status" value="1"/>
</dbReference>
<dbReference type="Pfam" id="PF12698">
    <property type="entry name" value="ABC2_membrane_3"/>
    <property type="match status" value="1"/>
</dbReference>
<dbReference type="InterPro" id="IPR047817">
    <property type="entry name" value="ABC2_TM_bact-type"/>
</dbReference>
<dbReference type="PROSITE" id="PS00211">
    <property type="entry name" value="ABC_TRANSPORTER_1"/>
    <property type="match status" value="1"/>
</dbReference>